<proteinExistence type="predicted"/>
<dbReference type="Proteomes" id="UP000886501">
    <property type="component" value="Unassembled WGS sequence"/>
</dbReference>
<gene>
    <name evidence="1" type="ORF">BDM02DRAFT_3087985</name>
</gene>
<accession>A0ACB6ZUV8</accession>
<dbReference type="EMBL" id="MU117965">
    <property type="protein sequence ID" value="KAF9653216.1"/>
    <property type="molecule type" value="Genomic_DNA"/>
</dbReference>
<protein>
    <submittedName>
        <fullName evidence="1">Uncharacterized protein</fullName>
    </submittedName>
</protein>
<reference evidence="1" key="1">
    <citation type="submission" date="2019-10" db="EMBL/GenBank/DDBJ databases">
        <authorList>
            <consortium name="DOE Joint Genome Institute"/>
            <person name="Kuo A."/>
            <person name="Miyauchi S."/>
            <person name="Kiss E."/>
            <person name="Drula E."/>
            <person name="Kohler A."/>
            <person name="Sanchez-Garcia M."/>
            <person name="Andreopoulos B."/>
            <person name="Barry K.W."/>
            <person name="Bonito G."/>
            <person name="Buee M."/>
            <person name="Carver A."/>
            <person name="Chen C."/>
            <person name="Cichocki N."/>
            <person name="Clum A."/>
            <person name="Culley D."/>
            <person name="Crous P.W."/>
            <person name="Fauchery L."/>
            <person name="Girlanda M."/>
            <person name="Hayes R."/>
            <person name="Keri Z."/>
            <person name="Labutti K."/>
            <person name="Lipzen A."/>
            <person name="Lombard V."/>
            <person name="Magnuson J."/>
            <person name="Maillard F."/>
            <person name="Morin E."/>
            <person name="Murat C."/>
            <person name="Nolan M."/>
            <person name="Ohm R."/>
            <person name="Pangilinan J."/>
            <person name="Pereira M."/>
            <person name="Perotto S."/>
            <person name="Peter M."/>
            <person name="Riley R."/>
            <person name="Sitrit Y."/>
            <person name="Stielow B."/>
            <person name="Szollosi G."/>
            <person name="Zifcakova L."/>
            <person name="Stursova M."/>
            <person name="Spatafora J.W."/>
            <person name="Tedersoo L."/>
            <person name="Vaario L.-M."/>
            <person name="Yamada A."/>
            <person name="Yan M."/>
            <person name="Wang P."/>
            <person name="Xu J."/>
            <person name="Bruns T."/>
            <person name="Baldrian P."/>
            <person name="Vilgalys R."/>
            <person name="Henrissat B."/>
            <person name="Grigoriev I.V."/>
            <person name="Hibbett D."/>
            <person name="Nagy L.G."/>
            <person name="Martin F.M."/>
        </authorList>
    </citation>
    <scope>NUCLEOTIDE SEQUENCE</scope>
    <source>
        <strain evidence="1">P2</strain>
    </source>
</reference>
<keyword evidence="2" id="KW-1185">Reference proteome</keyword>
<comment type="caution">
    <text evidence="1">The sequence shown here is derived from an EMBL/GenBank/DDBJ whole genome shotgun (WGS) entry which is preliminary data.</text>
</comment>
<evidence type="ECO:0000313" key="1">
    <source>
        <dbReference type="EMBL" id="KAF9653216.1"/>
    </source>
</evidence>
<organism evidence="1 2">
    <name type="scientific">Thelephora ganbajun</name>
    <name type="common">Ganba fungus</name>
    <dbReference type="NCBI Taxonomy" id="370292"/>
    <lineage>
        <taxon>Eukaryota</taxon>
        <taxon>Fungi</taxon>
        <taxon>Dikarya</taxon>
        <taxon>Basidiomycota</taxon>
        <taxon>Agaricomycotina</taxon>
        <taxon>Agaricomycetes</taxon>
        <taxon>Thelephorales</taxon>
        <taxon>Thelephoraceae</taxon>
        <taxon>Thelephora</taxon>
    </lineage>
</organism>
<name>A0ACB6ZUV8_THEGA</name>
<reference evidence="1" key="2">
    <citation type="journal article" date="2020" name="Nat. Commun.">
        <title>Large-scale genome sequencing of mycorrhizal fungi provides insights into the early evolution of symbiotic traits.</title>
        <authorList>
            <person name="Miyauchi S."/>
            <person name="Kiss E."/>
            <person name="Kuo A."/>
            <person name="Drula E."/>
            <person name="Kohler A."/>
            <person name="Sanchez-Garcia M."/>
            <person name="Morin E."/>
            <person name="Andreopoulos B."/>
            <person name="Barry K.W."/>
            <person name="Bonito G."/>
            <person name="Buee M."/>
            <person name="Carver A."/>
            <person name="Chen C."/>
            <person name="Cichocki N."/>
            <person name="Clum A."/>
            <person name="Culley D."/>
            <person name="Crous P.W."/>
            <person name="Fauchery L."/>
            <person name="Girlanda M."/>
            <person name="Hayes R.D."/>
            <person name="Keri Z."/>
            <person name="LaButti K."/>
            <person name="Lipzen A."/>
            <person name="Lombard V."/>
            <person name="Magnuson J."/>
            <person name="Maillard F."/>
            <person name="Murat C."/>
            <person name="Nolan M."/>
            <person name="Ohm R.A."/>
            <person name="Pangilinan J."/>
            <person name="Pereira M.F."/>
            <person name="Perotto S."/>
            <person name="Peter M."/>
            <person name="Pfister S."/>
            <person name="Riley R."/>
            <person name="Sitrit Y."/>
            <person name="Stielow J.B."/>
            <person name="Szollosi G."/>
            <person name="Zifcakova L."/>
            <person name="Stursova M."/>
            <person name="Spatafora J.W."/>
            <person name="Tedersoo L."/>
            <person name="Vaario L.M."/>
            <person name="Yamada A."/>
            <person name="Yan M."/>
            <person name="Wang P."/>
            <person name="Xu J."/>
            <person name="Bruns T."/>
            <person name="Baldrian P."/>
            <person name="Vilgalys R."/>
            <person name="Dunand C."/>
            <person name="Henrissat B."/>
            <person name="Grigoriev I.V."/>
            <person name="Hibbett D."/>
            <person name="Nagy L.G."/>
            <person name="Martin F.M."/>
        </authorList>
    </citation>
    <scope>NUCLEOTIDE SEQUENCE</scope>
    <source>
        <strain evidence="1">P2</strain>
    </source>
</reference>
<evidence type="ECO:0000313" key="2">
    <source>
        <dbReference type="Proteomes" id="UP000886501"/>
    </source>
</evidence>
<sequence length="659" mass="74380">MAPTQPTSLRTGKSTGPKLQKQPSTRNAKRNNTDARKSRVDDKIKRRMSMRYADISVPQPTENIPALPSIPAGFKPTHMRSESQGSLRIKREKQKEDARVAENKLLDKQDFDPDVYIKLKLSNSTESELLSLQSQLRDAKADVAAELQRNVFKNYADFMLVSKEINVLENEMLEFKDSLAEWKSMPSLLHIEESTSVADRRRNVRSSVADLRILYANQMQNLHSQIEGAAKYVPTMPGRHIITEMDGVLALNAATYKVDHAVKFVVLDDAVLVARRRRRRNNTESGKLVAERCWMLGEMLVLDSKDAASRCTVWTCEFHMTNVFKIRHGKETHVYRTEAAGDKKSLLATFRSVSEDLAAKRRKEREGEHERRKSLWVSGDVRRGSHSFEKLPSMPDWMADLAQRPGMGQSAQDKAEGDARWAGEFADRLTVAIALREWEQAVLLVEEGESKLAAIPILNAKLAPLKASLTAALIHSLSALDNRKTVVVRLISLLLRLGAGPTARSILLAARSEVTKKRVRMIRFEGAVEQYINDLAVVVFTGIKHTADWFLASFKENDMASAFIDWAKFQIQDFATMFRKQVYTSDVDPKTVEGALAITYIQSKKVRCEHYRILSTLSWCYSYWKSSGSISVSSSRGFLLKNQTGPLVLAQFPHALTRN</sequence>